<dbReference type="InterPro" id="IPR003362">
    <property type="entry name" value="Bact_transf"/>
</dbReference>
<name>A0A1G9SG42_9BACT</name>
<reference evidence="3 4" key="1">
    <citation type="submission" date="2016-10" db="EMBL/GenBank/DDBJ databases">
        <authorList>
            <person name="de Groot N.N."/>
        </authorList>
    </citation>
    <scope>NUCLEOTIDE SEQUENCE [LARGE SCALE GENOMIC DNA]</scope>
    <source>
        <strain evidence="3 4">DSM 25186</strain>
    </source>
</reference>
<proteinExistence type="inferred from homology"/>
<gene>
    <name evidence="3" type="ORF">SAMN05421823_112153</name>
</gene>
<protein>
    <submittedName>
        <fullName evidence="3">Sugar transferase involved in LPS biosynthesis (Colanic, teichoic acid)</fullName>
    </submittedName>
</protein>
<dbReference type="GO" id="GO:0016780">
    <property type="term" value="F:phosphotransferase activity, for other substituted phosphate groups"/>
    <property type="evidence" value="ECO:0007669"/>
    <property type="project" value="TreeGrafter"/>
</dbReference>
<dbReference type="Proteomes" id="UP000198510">
    <property type="component" value="Unassembled WGS sequence"/>
</dbReference>
<dbReference type="PANTHER" id="PTHR30576">
    <property type="entry name" value="COLANIC BIOSYNTHESIS UDP-GLUCOSE LIPID CARRIER TRANSFERASE"/>
    <property type="match status" value="1"/>
</dbReference>
<dbReference type="PANTHER" id="PTHR30576:SF8">
    <property type="entry name" value="UNDECAPRENYL-PHOSPHATE GALACTOSE PHOSPHOTRANSFERASE"/>
    <property type="match status" value="1"/>
</dbReference>
<dbReference type="STRING" id="1075417.SAMN05421823_112153"/>
<dbReference type="RefSeq" id="WP_089687241.1">
    <property type="nucleotide sequence ID" value="NZ_FNFO01000012.1"/>
</dbReference>
<organism evidence="3 4">
    <name type="scientific">Catalinimonas alkaloidigena</name>
    <dbReference type="NCBI Taxonomy" id="1075417"/>
    <lineage>
        <taxon>Bacteria</taxon>
        <taxon>Pseudomonadati</taxon>
        <taxon>Bacteroidota</taxon>
        <taxon>Cytophagia</taxon>
        <taxon>Cytophagales</taxon>
        <taxon>Catalimonadaceae</taxon>
        <taxon>Catalinimonas</taxon>
    </lineage>
</organism>
<feature type="domain" description="Bacterial sugar transferase" evidence="2">
    <location>
        <begin position="9"/>
        <end position="183"/>
    </location>
</feature>
<evidence type="ECO:0000259" key="2">
    <source>
        <dbReference type="Pfam" id="PF02397"/>
    </source>
</evidence>
<evidence type="ECO:0000313" key="4">
    <source>
        <dbReference type="Proteomes" id="UP000198510"/>
    </source>
</evidence>
<evidence type="ECO:0000313" key="3">
    <source>
        <dbReference type="EMBL" id="SDM34466.1"/>
    </source>
</evidence>
<accession>A0A1G9SG42</accession>
<dbReference type="EMBL" id="FNFO01000012">
    <property type="protein sequence ID" value="SDM34466.1"/>
    <property type="molecule type" value="Genomic_DNA"/>
</dbReference>
<keyword evidence="4" id="KW-1185">Reference proteome</keyword>
<dbReference type="OrthoDB" id="9774190at2"/>
<keyword evidence="3" id="KW-0808">Transferase</keyword>
<evidence type="ECO:0000256" key="1">
    <source>
        <dbReference type="ARBA" id="ARBA00006464"/>
    </source>
</evidence>
<dbReference type="Pfam" id="PF02397">
    <property type="entry name" value="Bac_transf"/>
    <property type="match status" value="1"/>
</dbReference>
<dbReference type="AlphaFoldDB" id="A0A1G9SG42"/>
<comment type="similarity">
    <text evidence="1">Belongs to the bacterial sugar transferase family.</text>
</comment>
<sequence>MRWYTSFLKPACDRLAALALLLLCLPLLLLCAGLLALSQRGPLLFVQPRTGRHGHLFRLVKFRTMCHAYELPGNLLSEAARITPVGRWMRYLSLDELPQLWNVLKGDMSLIGPRPLLPEYVPLYNTAQRRRLDVKPGITGLTQVRGRNALRWAHRFRYDTFYVEHISPGLDLQILMSTIFRLIFPGPLHSPEHGLSERFQGNLSADLAPSAP</sequence>